<dbReference type="Pfam" id="PF12796">
    <property type="entry name" value="Ank_2"/>
    <property type="match status" value="1"/>
</dbReference>
<accession>A0A7J6N5F7</accession>
<comment type="caution">
    <text evidence="1">The sequence shown here is derived from an EMBL/GenBank/DDBJ whole genome shotgun (WGS) entry which is preliminary data.</text>
</comment>
<dbReference type="Pfam" id="PF20717">
    <property type="entry name" value="DUF6829"/>
    <property type="match status" value="1"/>
</dbReference>
<sequence length="409" mass="46149">MSECVRRNMNIYNNEGLLPLHVAAKAGNAMACEAMLSGGYADLWAQAKYSGWVPLHFAAANHQKAVIDVLLEAARKEGEWSREGRRVALPKLHDCGRQLAMDILSKDCSLTDEEFVLRAKKTFPELSYFRGRSDTTPDQSAAVALDPAEIEFRRTMGALLSVFWVCADRYDDFVRNQPPNNRLSRENWDHIQRWAKNVVKLTDPNEPDAVDAMLCFMSMHDLGKMKDFREELAPGYQDHDAGLSHILSKSPEVLPSYCRLPDKYQLLIETSLKVDFNFGQYLQAENLPANIKNVKSLLGNKGDDALAFYLFHIFADMAGIMGAKSLDGSLFMTETMFNNFKKGLATLQLLTHESMNDTYDAFLKLRGEEQGLKFETPTDRAIIRLACCSRVFDKEGGRAVLDAWNQLEP</sequence>
<keyword evidence="2" id="KW-1185">Reference proteome</keyword>
<dbReference type="AlphaFoldDB" id="A0A7J6N5F7"/>
<reference evidence="1 2" key="1">
    <citation type="submission" date="2020-04" db="EMBL/GenBank/DDBJ databases">
        <title>Perkinsus olseni comparative genomics.</title>
        <authorList>
            <person name="Bogema D.R."/>
        </authorList>
    </citation>
    <scope>NUCLEOTIDE SEQUENCE [LARGE SCALE GENOMIC DNA]</scope>
    <source>
        <strain evidence="1 2">ATCC PRA-207</strain>
    </source>
</reference>
<dbReference type="Gene3D" id="1.25.40.20">
    <property type="entry name" value="Ankyrin repeat-containing domain"/>
    <property type="match status" value="1"/>
</dbReference>
<protein>
    <submittedName>
        <fullName evidence="1">Uncharacterized protein</fullName>
    </submittedName>
</protein>
<organism evidence="1 2">
    <name type="scientific">Perkinsus olseni</name>
    <name type="common">Perkinsus atlanticus</name>
    <dbReference type="NCBI Taxonomy" id="32597"/>
    <lineage>
        <taxon>Eukaryota</taxon>
        <taxon>Sar</taxon>
        <taxon>Alveolata</taxon>
        <taxon>Perkinsozoa</taxon>
        <taxon>Perkinsea</taxon>
        <taxon>Perkinsida</taxon>
        <taxon>Perkinsidae</taxon>
        <taxon>Perkinsus</taxon>
    </lineage>
</organism>
<evidence type="ECO:0000313" key="1">
    <source>
        <dbReference type="EMBL" id="KAF4679159.1"/>
    </source>
</evidence>
<dbReference type="InterPro" id="IPR002110">
    <property type="entry name" value="Ankyrin_rpt"/>
</dbReference>
<name>A0A7J6N5F7_PEROL</name>
<dbReference type="InterPro" id="IPR036770">
    <property type="entry name" value="Ankyrin_rpt-contain_sf"/>
</dbReference>
<dbReference type="Proteomes" id="UP000553632">
    <property type="component" value="Unassembled WGS sequence"/>
</dbReference>
<proteinExistence type="predicted"/>
<dbReference type="EMBL" id="JABANO010041335">
    <property type="protein sequence ID" value="KAF4679159.1"/>
    <property type="molecule type" value="Genomic_DNA"/>
</dbReference>
<gene>
    <name evidence="1" type="ORF">FOZ63_010917</name>
</gene>
<evidence type="ECO:0000313" key="2">
    <source>
        <dbReference type="Proteomes" id="UP000553632"/>
    </source>
</evidence>
<feature type="non-terminal residue" evidence="1">
    <location>
        <position position="409"/>
    </location>
</feature>
<dbReference type="SUPFAM" id="SSF48403">
    <property type="entry name" value="Ankyrin repeat"/>
    <property type="match status" value="1"/>
</dbReference>
<dbReference type="InterPro" id="IPR049232">
    <property type="entry name" value="DUF6829"/>
</dbReference>